<organism evidence="1 2">
    <name type="scientific">Auriscalpium vulgare</name>
    <dbReference type="NCBI Taxonomy" id="40419"/>
    <lineage>
        <taxon>Eukaryota</taxon>
        <taxon>Fungi</taxon>
        <taxon>Dikarya</taxon>
        <taxon>Basidiomycota</taxon>
        <taxon>Agaricomycotina</taxon>
        <taxon>Agaricomycetes</taxon>
        <taxon>Russulales</taxon>
        <taxon>Auriscalpiaceae</taxon>
        <taxon>Auriscalpium</taxon>
    </lineage>
</organism>
<reference evidence="1" key="1">
    <citation type="submission" date="2021-02" db="EMBL/GenBank/DDBJ databases">
        <authorList>
            <consortium name="DOE Joint Genome Institute"/>
            <person name="Ahrendt S."/>
            <person name="Looney B.P."/>
            <person name="Miyauchi S."/>
            <person name="Morin E."/>
            <person name="Drula E."/>
            <person name="Courty P.E."/>
            <person name="Chicoki N."/>
            <person name="Fauchery L."/>
            <person name="Kohler A."/>
            <person name="Kuo A."/>
            <person name="Labutti K."/>
            <person name="Pangilinan J."/>
            <person name="Lipzen A."/>
            <person name="Riley R."/>
            <person name="Andreopoulos W."/>
            <person name="He G."/>
            <person name="Johnson J."/>
            <person name="Barry K.W."/>
            <person name="Grigoriev I.V."/>
            <person name="Nagy L."/>
            <person name="Hibbett D."/>
            <person name="Henrissat B."/>
            <person name="Matheny P.B."/>
            <person name="Labbe J."/>
            <person name="Martin F."/>
        </authorList>
    </citation>
    <scope>NUCLEOTIDE SEQUENCE</scope>
    <source>
        <strain evidence="1">FP105234-sp</strain>
    </source>
</reference>
<name>A0ACB8S5P5_9AGAM</name>
<dbReference type="EMBL" id="MU275849">
    <property type="protein sequence ID" value="KAI0051894.1"/>
    <property type="molecule type" value="Genomic_DNA"/>
</dbReference>
<reference evidence="1" key="2">
    <citation type="journal article" date="2022" name="New Phytol.">
        <title>Evolutionary transition to the ectomycorrhizal habit in the genomes of a hyperdiverse lineage of mushroom-forming fungi.</title>
        <authorList>
            <person name="Looney B."/>
            <person name="Miyauchi S."/>
            <person name="Morin E."/>
            <person name="Drula E."/>
            <person name="Courty P.E."/>
            <person name="Kohler A."/>
            <person name="Kuo A."/>
            <person name="LaButti K."/>
            <person name="Pangilinan J."/>
            <person name="Lipzen A."/>
            <person name="Riley R."/>
            <person name="Andreopoulos W."/>
            <person name="He G."/>
            <person name="Johnson J."/>
            <person name="Nolan M."/>
            <person name="Tritt A."/>
            <person name="Barry K.W."/>
            <person name="Grigoriev I.V."/>
            <person name="Nagy L.G."/>
            <person name="Hibbett D."/>
            <person name="Henrissat B."/>
            <person name="Matheny P.B."/>
            <person name="Labbe J."/>
            <person name="Martin F.M."/>
        </authorList>
    </citation>
    <scope>NUCLEOTIDE SEQUENCE</scope>
    <source>
        <strain evidence="1">FP105234-sp</strain>
    </source>
</reference>
<dbReference type="Proteomes" id="UP000814033">
    <property type="component" value="Unassembled WGS sequence"/>
</dbReference>
<evidence type="ECO:0000313" key="2">
    <source>
        <dbReference type="Proteomes" id="UP000814033"/>
    </source>
</evidence>
<protein>
    <submittedName>
        <fullName evidence="1">Uncharacterized protein</fullName>
    </submittedName>
</protein>
<keyword evidence="2" id="KW-1185">Reference proteome</keyword>
<evidence type="ECO:0000313" key="1">
    <source>
        <dbReference type="EMBL" id="KAI0051894.1"/>
    </source>
</evidence>
<accession>A0ACB8S5P5</accession>
<sequence length="805" mass="88180">MSTDPVRSYVDCGVQTGSPPPSSPPLQSARAITPPFSDEFSNLADNSQVSPISATSTQVSSAYNQSLVLHSPPLFVVANARYLKPPRLPRQKPSQFHGDAGRLFSLPETTPLRSTKAELNITQRVVSMPEGRILDYSLSSDSLNASLNSAGSMQSDNDTDSVLIIENNGELSEAFLRNESSEEFYPPAGSEIDAQHDEGWISWAKSPPRPIPALHGPLSLPYARCPSGAEGTIIEERDHLPRMIWGLDAEDQTSILSQSDPHLAPGPGNAPLTPLSVRHGSPARKRYVSDVRGPPRTSHHAAILPRSPDDARPRDQERTLQPKPGSYTHGSGNHYHEEVRHNAIDLDLLRASGLPTTHRGPGYVSEEDLAHALKDVLQLRDINISNDFSTVNVQPLDYFPSSFGYDGQHPVHGSRPMQDSGRPTMKVSSRPALGSALPQIVIEPRSPEKFRARPQRPTAMEIAQHYHQQQRQLHRAGNVLPTPPSSSSPLWSSEFSPYQDSVPSPGAVYKPQYSAPAHDYDRNASDGASQLRRLVHKRMPDMYSHYDVAPSLAPAAHISSSRPQQHSDLSSDAVSAQALMDYLARRDLHQFHEDLSSSSAPRPSQNAGLPDMQSYQNIRHYNPTLGRIPPSPTSPEVHQQRGHTHDRQPRSIPLARLIQRRLSAVPEEDTSSTVRGPSPSPPPSKQPRAYGAAQQPHEIYGTPSQYLHNKLATQSRMHEPVLPERTYHAPHDASQVKVRLPMSPIMNRGNGGGGRAVRGGYQKDGRERTEGGMERDDGSAPGGGDGMARRKSRGRPRKVFAGAAN</sequence>
<comment type="caution">
    <text evidence="1">The sequence shown here is derived from an EMBL/GenBank/DDBJ whole genome shotgun (WGS) entry which is preliminary data.</text>
</comment>
<gene>
    <name evidence="1" type="ORF">FA95DRAFT_1593112</name>
</gene>
<proteinExistence type="predicted"/>